<dbReference type="SUPFAM" id="SSF46785">
    <property type="entry name" value="Winged helix' DNA-binding domain"/>
    <property type="match status" value="1"/>
</dbReference>
<organism evidence="6 7">
    <name type="scientific">Psychromonas marina</name>
    <dbReference type="NCBI Taxonomy" id="88364"/>
    <lineage>
        <taxon>Bacteria</taxon>
        <taxon>Pseudomonadati</taxon>
        <taxon>Pseudomonadota</taxon>
        <taxon>Gammaproteobacteria</taxon>
        <taxon>Alteromonadales</taxon>
        <taxon>Psychromonadaceae</taxon>
        <taxon>Psychromonas</taxon>
    </lineage>
</organism>
<comment type="similarity">
    <text evidence="1">Belongs to the LysR transcriptional regulatory family.</text>
</comment>
<dbReference type="PANTHER" id="PTHR30118:SF15">
    <property type="entry name" value="TRANSCRIPTIONAL REGULATORY PROTEIN"/>
    <property type="match status" value="1"/>
</dbReference>
<dbReference type="InterPro" id="IPR005119">
    <property type="entry name" value="LysR_subst-bd"/>
</dbReference>
<protein>
    <submittedName>
        <fullName evidence="6">LysR family transcriptional regulator</fullName>
    </submittedName>
</protein>
<dbReference type="RefSeq" id="WP_284204083.1">
    <property type="nucleotide sequence ID" value="NZ_BSPQ01000005.1"/>
</dbReference>
<accession>A0ABQ6E0V5</accession>
<dbReference type="PANTHER" id="PTHR30118">
    <property type="entry name" value="HTH-TYPE TRANSCRIPTIONAL REGULATOR LEUO-RELATED"/>
    <property type="match status" value="1"/>
</dbReference>
<feature type="domain" description="HTH lysR-type" evidence="5">
    <location>
        <begin position="9"/>
        <end position="66"/>
    </location>
</feature>
<dbReference type="InterPro" id="IPR050389">
    <property type="entry name" value="LysR-type_TF"/>
</dbReference>
<evidence type="ECO:0000256" key="4">
    <source>
        <dbReference type="ARBA" id="ARBA00023163"/>
    </source>
</evidence>
<evidence type="ECO:0000256" key="1">
    <source>
        <dbReference type="ARBA" id="ARBA00009437"/>
    </source>
</evidence>
<evidence type="ECO:0000313" key="6">
    <source>
        <dbReference type="EMBL" id="GLS90972.1"/>
    </source>
</evidence>
<keyword evidence="4" id="KW-0804">Transcription</keyword>
<dbReference type="Proteomes" id="UP001157353">
    <property type="component" value="Unassembled WGS sequence"/>
</dbReference>
<dbReference type="SUPFAM" id="SSF53850">
    <property type="entry name" value="Periplasmic binding protein-like II"/>
    <property type="match status" value="1"/>
</dbReference>
<dbReference type="EMBL" id="BSPQ01000005">
    <property type="protein sequence ID" value="GLS90972.1"/>
    <property type="molecule type" value="Genomic_DNA"/>
</dbReference>
<evidence type="ECO:0000259" key="5">
    <source>
        <dbReference type="PROSITE" id="PS50931"/>
    </source>
</evidence>
<dbReference type="Gene3D" id="3.40.190.10">
    <property type="entry name" value="Periplasmic binding protein-like II"/>
    <property type="match status" value="2"/>
</dbReference>
<dbReference type="InterPro" id="IPR036390">
    <property type="entry name" value="WH_DNA-bd_sf"/>
</dbReference>
<evidence type="ECO:0000256" key="2">
    <source>
        <dbReference type="ARBA" id="ARBA00023015"/>
    </source>
</evidence>
<name>A0ABQ6E0V5_9GAMM</name>
<dbReference type="InterPro" id="IPR000847">
    <property type="entry name" value="LysR_HTH_N"/>
</dbReference>
<gene>
    <name evidence="6" type="ORF">GCM10007916_20390</name>
</gene>
<evidence type="ECO:0000256" key="3">
    <source>
        <dbReference type="ARBA" id="ARBA00023125"/>
    </source>
</evidence>
<dbReference type="InterPro" id="IPR036388">
    <property type="entry name" value="WH-like_DNA-bd_sf"/>
</dbReference>
<comment type="caution">
    <text evidence="6">The sequence shown here is derived from an EMBL/GenBank/DDBJ whole genome shotgun (WGS) entry which is preliminary data.</text>
</comment>
<keyword evidence="7" id="KW-1185">Reference proteome</keyword>
<dbReference type="Gene3D" id="1.10.10.10">
    <property type="entry name" value="Winged helix-like DNA-binding domain superfamily/Winged helix DNA-binding domain"/>
    <property type="match status" value="1"/>
</dbReference>
<dbReference type="PROSITE" id="PS50931">
    <property type="entry name" value="HTH_LYSR"/>
    <property type="match status" value="1"/>
</dbReference>
<reference evidence="7" key="1">
    <citation type="journal article" date="2019" name="Int. J. Syst. Evol. Microbiol.">
        <title>The Global Catalogue of Microorganisms (GCM) 10K type strain sequencing project: providing services to taxonomists for standard genome sequencing and annotation.</title>
        <authorList>
            <consortium name="The Broad Institute Genomics Platform"/>
            <consortium name="The Broad Institute Genome Sequencing Center for Infectious Disease"/>
            <person name="Wu L."/>
            <person name="Ma J."/>
        </authorList>
    </citation>
    <scope>NUCLEOTIDE SEQUENCE [LARGE SCALE GENOMIC DNA]</scope>
    <source>
        <strain evidence="7">NBRC 103166</strain>
    </source>
</reference>
<keyword evidence="3" id="KW-0238">DNA-binding</keyword>
<keyword evidence="2" id="KW-0805">Transcription regulation</keyword>
<sequence>MAKDLFYSLDLNLLRTFMVLSQELNMRKTADRLFVSQPAISQALQKLRNHFDDPLFIKVRTGLEPTAFATSLATKITPYLDGISTTLNASQAFSPADINSTLKIALSPPALTCLSGTLFNIIKKEAPNAQLELVSWTASSPQDIQKGQVLMGVSYATEHLSKEVFTQELVQLTGLLLVRQDHPIKAKTVVPEDLAGYEIAVMITAGWNDNFSYASKILDKYNVDHKVSFRSEHIMALIDVVQHTDMYLPHSNLFPIDSYPTLRAVNVLFEGEPFHYPVYSYMHLKNRNSPLLNWLHSIIKKVLIEQIDQ</sequence>
<dbReference type="Pfam" id="PF03466">
    <property type="entry name" value="LysR_substrate"/>
    <property type="match status" value="1"/>
</dbReference>
<dbReference type="PRINTS" id="PR00039">
    <property type="entry name" value="HTHLYSR"/>
</dbReference>
<evidence type="ECO:0000313" key="7">
    <source>
        <dbReference type="Proteomes" id="UP001157353"/>
    </source>
</evidence>
<proteinExistence type="inferred from homology"/>
<dbReference type="Pfam" id="PF00126">
    <property type="entry name" value="HTH_1"/>
    <property type="match status" value="1"/>
</dbReference>